<dbReference type="PANTHER" id="PTHR32502">
    <property type="entry name" value="N-ACETYLGALACTOSAMINE PERMEASE II COMPONENT-RELATED"/>
    <property type="match status" value="1"/>
</dbReference>
<evidence type="ECO:0000313" key="2">
    <source>
        <dbReference type="EMBL" id="MFD1399713.1"/>
    </source>
</evidence>
<sequence>MADNPTTTSKKLEPMLSKKDLHKIFWRSFALQGSESYTDMQGMGYSFTLLPALKKIYAGQHDKLYESLYRNTELFNTTPHVAPFIMGMSLAMEEQNARDDNFDTEAISSIKAALMGPVAGIGDSFYWGTFRVIAAGIGLSLASVGNILGPVLYFLIYTALHFIGRYGSLHLGYKTGAKTIENAFESDSIGIFTMGASIVGLMSIGSMTSSLVKFTIPLVFKTAGGKIDIQGILDGIFPGILALGLTFFVYWLLKKKVKVIWVILGIFAFSIIGAYLGFLKA</sequence>
<keyword evidence="3" id="KW-1185">Reference proteome</keyword>
<reference evidence="3" key="1">
    <citation type="journal article" date="2019" name="Int. J. Syst. Evol. Microbiol.">
        <title>The Global Catalogue of Microorganisms (GCM) 10K type strain sequencing project: providing services to taxonomists for standard genome sequencing and annotation.</title>
        <authorList>
            <consortium name="The Broad Institute Genomics Platform"/>
            <consortium name="The Broad Institute Genome Sequencing Center for Infectious Disease"/>
            <person name="Wu L."/>
            <person name="Ma J."/>
        </authorList>
    </citation>
    <scope>NUCLEOTIDE SEQUENCE [LARGE SCALE GENOMIC DNA]</scope>
    <source>
        <strain evidence="3">CCM 9110</strain>
    </source>
</reference>
<gene>
    <name evidence="2" type="ORF">ACFQ41_10380</name>
</gene>
<name>A0ABW4BJM3_9LACO</name>
<keyword evidence="1" id="KW-0472">Membrane</keyword>
<dbReference type="RefSeq" id="WP_236000605.1">
    <property type="nucleotide sequence ID" value="NZ_BOLV01000040.1"/>
</dbReference>
<accession>A0ABW4BJM3</accession>
<dbReference type="InterPro" id="IPR004704">
    <property type="entry name" value="PTS_IID_man"/>
</dbReference>
<feature type="transmembrane region" description="Helical" evidence="1">
    <location>
        <begin position="151"/>
        <end position="169"/>
    </location>
</feature>
<feature type="transmembrane region" description="Helical" evidence="1">
    <location>
        <begin position="232"/>
        <end position="253"/>
    </location>
</feature>
<dbReference type="PROSITE" id="PS51108">
    <property type="entry name" value="PTS_EIID"/>
    <property type="match status" value="1"/>
</dbReference>
<keyword evidence="1" id="KW-1133">Transmembrane helix</keyword>
<organism evidence="2 3">
    <name type="scientific">Lacticaseibacillus suilingensis</name>
    <dbReference type="NCBI Taxonomy" id="2799577"/>
    <lineage>
        <taxon>Bacteria</taxon>
        <taxon>Bacillati</taxon>
        <taxon>Bacillota</taxon>
        <taxon>Bacilli</taxon>
        <taxon>Lactobacillales</taxon>
        <taxon>Lactobacillaceae</taxon>
        <taxon>Lacticaseibacillus</taxon>
    </lineage>
</organism>
<dbReference type="Pfam" id="PF03613">
    <property type="entry name" value="EIID-AGA"/>
    <property type="match status" value="1"/>
</dbReference>
<keyword evidence="1" id="KW-0812">Transmembrane</keyword>
<evidence type="ECO:0000256" key="1">
    <source>
        <dbReference type="SAM" id="Phobius"/>
    </source>
</evidence>
<dbReference type="PANTHER" id="PTHR32502:SF23">
    <property type="entry name" value="TRANSPORT PROTEIN, PTS SYSTEM"/>
    <property type="match status" value="1"/>
</dbReference>
<comment type="caution">
    <text evidence="2">The sequence shown here is derived from an EMBL/GenBank/DDBJ whole genome shotgun (WGS) entry which is preliminary data.</text>
</comment>
<dbReference type="InterPro" id="IPR050303">
    <property type="entry name" value="GatZ_KbaZ_carbometab"/>
</dbReference>
<evidence type="ECO:0000313" key="3">
    <source>
        <dbReference type="Proteomes" id="UP001597199"/>
    </source>
</evidence>
<feature type="transmembrane region" description="Helical" evidence="1">
    <location>
        <begin position="189"/>
        <end position="212"/>
    </location>
</feature>
<proteinExistence type="predicted"/>
<dbReference type="Proteomes" id="UP001597199">
    <property type="component" value="Unassembled WGS sequence"/>
</dbReference>
<dbReference type="EMBL" id="JBHTOA010000039">
    <property type="protein sequence ID" value="MFD1399713.1"/>
    <property type="molecule type" value="Genomic_DNA"/>
</dbReference>
<protein>
    <submittedName>
        <fullName evidence="2">PTS system mannose/fructose/sorbose family transporter subunit IID</fullName>
    </submittedName>
</protein>
<feature type="transmembrane region" description="Helical" evidence="1">
    <location>
        <begin position="259"/>
        <end position="279"/>
    </location>
</feature>